<evidence type="ECO:0000256" key="3">
    <source>
        <dbReference type="PROSITE-ProRule" id="PRU00221"/>
    </source>
</evidence>
<dbReference type="GO" id="GO:0010997">
    <property type="term" value="F:anaphase-promoting complex binding"/>
    <property type="evidence" value="ECO:0007669"/>
    <property type="project" value="InterPro"/>
</dbReference>
<accession>A0AAD7B1Q6</accession>
<dbReference type="InterPro" id="IPR033010">
    <property type="entry name" value="Cdc20/Fizzy"/>
</dbReference>
<sequence>MPLACSAQNVIYYGRATNRVFSRDMIAGDLPKQFCKVKAEHGGLKLLVAGDRRLAFSTTTGCIQIWDTETKTMLTSWTNKNKKKLGGAGVACMAWFGPFLAVGWAHGAIRVYDTRIGNVAKMKERCTRMFRHEAAICALQWNSNGKMLASGDESGRVLCWDMAASTRAQHQSPLEVGDHVQRRKKIVHSGTIMALAWCPWNPKLLATGDASGTLKLWTIEANTTHTNAGAKVDLGSRITSLHFSPHYKELVCALGERVTTDAVPGMGSKHAALSNEVVVYQVPGLRHITNVPVSGQVGGGTVEGAVLSTGSGTHRLVVAVPSEDKLKVYEVWGKQKELRRQQSFVDGTTCLIR</sequence>
<dbReference type="Proteomes" id="UP001221142">
    <property type="component" value="Unassembled WGS sequence"/>
</dbReference>
<dbReference type="GO" id="GO:1905786">
    <property type="term" value="P:positive regulation of anaphase-promoting complex-dependent catabolic process"/>
    <property type="evidence" value="ECO:0007669"/>
    <property type="project" value="TreeGrafter"/>
</dbReference>
<gene>
    <name evidence="5" type="ORF">FB45DRAFT_846853</name>
</gene>
<comment type="caution">
    <text evidence="5">The sequence shown here is derived from an EMBL/GenBank/DDBJ whole genome shotgun (WGS) entry which is preliminary data.</text>
</comment>
<evidence type="ECO:0000256" key="2">
    <source>
        <dbReference type="ARBA" id="ARBA00022737"/>
    </source>
</evidence>
<protein>
    <submittedName>
        <fullName evidence="5">WD40-repeat-containing domain protein</fullName>
    </submittedName>
</protein>
<evidence type="ECO:0000259" key="4">
    <source>
        <dbReference type="Pfam" id="PF23383"/>
    </source>
</evidence>
<name>A0AAD7B1Q6_9AGAR</name>
<dbReference type="InterPro" id="IPR056154">
    <property type="entry name" value="Beta-prop_IFT140_1st"/>
</dbReference>
<dbReference type="GO" id="GO:1990757">
    <property type="term" value="F:ubiquitin ligase activator activity"/>
    <property type="evidence" value="ECO:0007669"/>
    <property type="project" value="TreeGrafter"/>
</dbReference>
<dbReference type="SUPFAM" id="SSF50978">
    <property type="entry name" value="WD40 repeat-like"/>
    <property type="match status" value="1"/>
</dbReference>
<evidence type="ECO:0000313" key="6">
    <source>
        <dbReference type="Proteomes" id="UP001221142"/>
    </source>
</evidence>
<dbReference type="InterPro" id="IPR001680">
    <property type="entry name" value="WD40_rpt"/>
</dbReference>
<keyword evidence="2" id="KW-0677">Repeat</keyword>
<evidence type="ECO:0000313" key="5">
    <source>
        <dbReference type="EMBL" id="KAJ7607354.1"/>
    </source>
</evidence>
<dbReference type="SMART" id="SM00320">
    <property type="entry name" value="WD40"/>
    <property type="match status" value="4"/>
</dbReference>
<organism evidence="5 6">
    <name type="scientific">Roridomyces roridus</name>
    <dbReference type="NCBI Taxonomy" id="1738132"/>
    <lineage>
        <taxon>Eukaryota</taxon>
        <taxon>Fungi</taxon>
        <taxon>Dikarya</taxon>
        <taxon>Basidiomycota</taxon>
        <taxon>Agaricomycotina</taxon>
        <taxon>Agaricomycetes</taxon>
        <taxon>Agaricomycetidae</taxon>
        <taxon>Agaricales</taxon>
        <taxon>Marasmiineae</taxon>
        <taxon>Mycenaceae</taxon>
        <taxon>Roridomyces</taxon>
    </lineage>
</organism>
<feature type="domain" description="IFT140 first beta-propeller" evidence="4">
    <location>
        <begin position="58"/>
        <end position="171"/>
    </location>
</feature>
<dbReference type="GO" id="GO:0031145">
    <property type="term" value="P:anaphase-promoting complex-dependent catabolic process"/>
    <property type="evidence" value="ECO:0007669"/>
    <property type="project" value="TreeGrafter"/>
</dbReference>
<keyword evidence="1 3" id="KW-0853">WD repeat</keyword>
<dbReference type="PANTHER" id="PTHR19918:SF5">
    <property type="entry name" value="MEIOSIS-SPECIFIC APC_C ACTIVATOR PROTEIN AMA1"/>
    <property type="match status" value="1"/>
</dbReference>
<dbReference type="Gene3D" id="2.130.10.10">
    <property type="entry name" value="YVTN repeat-like/Quinoprotein amine dehydrogenase"/>
    <property type="match status" value="1"/>
</dbReference>
<feature type="repeat" description="WD" evidence="3">
    <location>
        <begin position="129"/>
        <end position="170"/>
    </location>
</feature>
<feature type="repeat" description="WD" evidence="3">
    <location>
        <begin position="188"/>
        <end position="227"/>
    </location>
</feature>
<dbReference type="InterPro" id="IPR015943">
    <property type="entry name" value="WD40/YVTN_repeat-like_dom_sf"/>
</dbReference>
<dbReference type="PROSITE" id="PS50294">
    <property type="entry name" value="WD_REPEATS_REGION"/>
    <property type="match status" value="1"/>
</dbReference>
<dbReference type="Pfam" id="PF00400">
    <property type="entry name" value="WD40"/>
    <property type="match status" value="1"/>
</dbReference>
<dbReference type="PROSITE" id="PS50082">
    <property type="entry name" value="WD_REPEATS_2"/>
    <property type="match status" value="2"/>
</dbReference>
<dbReference type="Pfam" id="PF23383">
    <property type="entry name" value="Beta-prop_IFT140_1st"/>
    <property type="match status" value="1"/>
</dbReference>
<keyword evidence="6" id="KW-1185">Reference proteome</keyword>
<dbReference type="PANTHER" id="PTHR19918">
    <property type="entry name" value="CELL DIVISION CYCLE 20 CDC20 FIZZY -RELATED"/>
    <property type="match status" value="1"/>
</dbReference>
<dbReference type="GO" id="GO:0005680">
    <property type="term" value="C:anaphase-promoting complex"/>
    <property type="evidence" value="ECO:0007669"/>
    <property type="project" value="TreeGrafter"/>
</dbReference>
<dbReference type="InterPro" id="IPR036322">
    <property type="entry name" value="WD40_repeat_dom_sf"/>
</dbReference>
<proteinExistence type="predicted"/>
<evidence type="ECO:0000256" key="1">
    <source>
        <dbReference type="ARBA" id="ARBA00022574"/>
    </source>
</evidence>
<dbReference type="EMBL" id="JARKIF010000050">
    <property type="protein sequence ID" value="KAJ7607354.1"/>
    <property type="molecule type" value="Genomic_DNA"/>
</dbReference>
<reference evidence="5" key="1">
    <citation type="submission" date="2023-03" db="EMBL/GenBank/DDBJ databases">
        <title>Massive genome expansion in bonnet fungi (Mycena s.s.) driven by repeated elements and novel gene families across ecological guilds.</title>
        <authorList>
            <consortium name="Lawrence Berkeley National Laboratory"/>
            <person name="Harder C.B."/>
            <person name="Miyauchi S."/>
            <person name="Viragh M."/>
            <person name="Kuo A."/>
            <person name="Thoen E."/>
            <person name="Andreopoulos B."/>
            <person name="Lu D."/>
            <person name="Skrede I."/>
            <person name="Drula E."/>
            <person name="Henrissat B."/>
            <person name="Morin E."/>
            <person name="Kohler A."/>
            <person name="Barry K."/>
            <person name="LaButti K."/>
            <person name="Morin E."/>
            <person name="Salamov A."/>
            <person name="Lipzen A."/>
            <person name="Mereny Z."/>
            <person name="Hegedus B."/>
            <person name="Baldrian P."/>
            <person name="Stursova M."/>
            <person name="Weitz H."/>
            <person name="Taylor A."/>
            <person name="Grigoriev I.V."/>
            <person name="Nagy L.G."/>
            <person name="Martin F."/>
            <person name="Kauserud H."/>
        </authorList>
    </citation>
    <scope>NUCLEOTIDE SEQUENCE</scope>
    <source>
        <strain evidence="5">9284</strain>
    </source>
</reference>
<dbReference type="AlphaFoldDB" id="A0AAD7B1Q6"/>